<name>A0AC35F2A4_9BILA</name>
<dbReference type="WBParaSite" id="PS1159_v2.g12865.t1">
    <property type="protein sequence ID" value="PS1159_v2.g12865.t1"/>
    <property type="gene ID" value="PS1159_v2.g12865"/>
</dbReference>
<organism evidence="1 2">
    <name type="scientific">Panagrolaimus sp. PS1159</name>
    <dbReference type="NCBI Taxonomy" id="55785"/>
    <lineage>
        <taxon>Eukaryota</taxon>
        <taxon>Metazoa</taxon>
        <taxon>Ecdysozoa</taxon>
        <taxon>Nematoda</taxon>
        <taxon>Chromadorea</taxon>
        <taxon>Rhabditida</taxon>
        <taxon>Tylenchina</taxon>
        <taxon>Panagrolaimomorpha</taxon>
        <taxon>Panagrolaimoidea</taxon>
        <taxon>Panagrolaimidae</taxon>
        <taxon>Panagrolaimus</taxon>
    </lineage>
</organism>
<dbReference type="Proteomes" id="UP000887580">
    <property type="component" value="Unplaced"/>
</dbReference>
<protein>
    <submittedName>
        <fullName evidence="2">BTB domain-containing protein</fullName>
    </submittedName>
</protein>
<sequence>MAEDNNTYSYTTSFCLLDSHSKNIQLAKGYGFEISWKSISKKAEYEISTKNFNVDILNLGLTYTKLPFAPSEENCCFAELKPDETRRMWILSSDLKVTLVVKWRYKEEKSIIPPPTLSEAFSSLHLADVKFITSDNQKIPSFRMLLSHFSDVFKKMFEASDAEGSKLPIVINLEDVNSDILFRVIDYCTEKYDRIAGFEIDLIKFANKYGIKGLKEECFKSLQNTLDLENICDRTVIAFQQGYKPFKQKCIEYLSNNKHEIGPEKLETLPKQALVRLCLYSS</sequence>
<evidence type="ECO:0000313" key="1">
    <source>
        <dbReference type="Proteomes" id="UP000887580"/>
    </source>
</evidence>
<proteinExistence type="predicted"/>
<reference evidence="2" key="1">
    <citation type="submission" date="2022-11" db="UniProtKB">
        <authorList>
            <consortium name="WormBaseParasite"/>
        </authorList>
    </citation>
    <scope>IDENTIFICATION</scope>
</reference>
<evidence type="ECO:0000313" key="2">
    <source>
        <dbReference type="WBParaSite" id="PS1159_v2.g12865.t1"/>
    </source>
</evidence>
<accession>A0AC35F2A4</accession>